<keyword evidence="2" id="KW-0808">Transferase</keyword>
<dbReference type="InterPro" id="IPR041698">
    <property type="entry name" value="Methyltransf_25"/>
</dbReference>
<keyword evidence="2" id="KW-0489">Methyltransferase</keyword>
<protein>
    <submittedName>
        <fullName evidence="2">SAM-dependent methyltransferase</fullName>
    </submittedName>
</protein>
<gene>
    <name evidence="2" type="ORF">FHS88_001638</name>
</gene>
<feature type="domain" description="Methyltransferase" evidence="1">
    <location>
        <begin position="73"/>
        <end position="159"/>
    </location>
</feature>
<dbReference type="GO" id="GO:0008168">
    <property type="term" value="F:methyltransferase activity"/>
    <property type="evidence" value="ECO:0007669"/>
    <property type="project" value="UniProtKB-KW"/>
</dbReference>
<proteinExistence type="predicted"/>
<comment type="caution">
    <text evidence="2">The sequence shown here is derived from an EMBL/GenBank/DDBJ whole genome shotgun (WGS) entry which is preliminary data.</text>
</comment>
<dbReference type="Gene3D" id="3.40.50.150">
    <property type="entry name" value="Vaccinia Virus protein VP39"/>
    <property type="match status" value="1"/>
</dbReference>
<organism evidence="2 3">
    <name type="scientific">Neoroseomonas alkaliterrae</name>
    <dbReference type="NCBI Taxonomy" id="1452450"/>
    <lineage>
        <taxon>Bacteria</taxon>
        <taxon>Pseudomonadati</taxon>
        <taxon>Pseudomonadota</taxon>
        <taxon>Alphaproteobacteria</taxon>
        <taxon>Acetobacterales</taxon>
        <taxon>Acetobacteraceae</taxon>
        <taxon>Neoroseomonas</taxon>
    </lineage>
</organism>
<dbReference type="CDD" id="cd02440">
    <property type="entry name" value="AdoMet_MTases"/>
    <property type="match status" value="1"/>
</dbReference>
<dbReference type="RefSeq" id="WP_184483366.1">
    <property type="nucleotide sequence ID" value="NZ_JAAEDJ010000065.1"/>
</dbReference>
<keyword evidence="3" id="KW-1185">Reference proteome</keyword>
<dbReference type="Pfam" id="PF13649">
    <property type="entry name" value="Methyltransf_25"/>
    <property type="match status" value="1"/>
</dbReference>
<evidence type="ECO:0000313" key="3">
    <source>
        <dbReference type="Proteomes" id="UP000562254"/>
    </source>
</evidence>
<evidence type="ECO:0000313" key="2">
    <source>
        <dbReference type="EMBL" id="MBB5689513.1"/>
    </source>
</evidence>
<dbReference type="GO" id="GO:0032259">
    <property type="term" value="P:methylation"/>
    <property type="evidence" value="ECO:0007669"/>
    <property type="project" value="UniProtKB-KW"/>
</dbReference>
<dbReference type="AlphaFoldDB" id="A0A840Y5Z4"/>
<dbReference type="SUPFAM" id="SSF53335">
    <property type="entry name" value="S-adenosyl-L-methionine-dependent methyltransferases"/>
    <property type="match status" value="1"/>
</dbReference>
<evidence type="ECO:0000259" key="1">
    <source>
        <dbReference type="Pfam" id="PF13649"/>
    </source>
</evidence>
<reference evidence="2 3" key="1">
    <citation type="submission" date="2020-08" db="EMBL/GenBank/DDBJ databases">
        <title>Genomic Encyclopedia of Type Strains, Phase IV (KMG-IV): sequencing the most valuable type-strain genomes for metagenomic binning, comparative biology and taxonomic classification.</title>
        <authorList>
            <person name="Goeker M."/>
        </authorList>
    </citation>
    <scope>NUCLEOTIDE SEQUENCE [LARGE SCALE GENOMIC DNA]</scope>
    <source>
        <strain evidence="2 3">DSM 25895</strain>
    </source>
</reference>
<dbReference type="InterPro" id="IPR029063">
    <property type="entry name" value="SAM-dependent_MTases_sf"/>
</dbReference>
<accession>A0A840Y5Z4</accession>
<sequence>MDIASEPLPADRREPLNPPAAALGAAAAPFAAGLPDRIAARYRGRFARHFVRGKIARDPAVPAVLARGPYGHVLDLGCGRGQLSIALLLTGAAERVTGFDIDAAKVALAQQAAGELPARFAVADLAAAAIPPCDTVLLIDVLLQIPPAGQDALLARIAAARPRRVLVRAFDPDAGWRAAFGFAMERVRRLLGGDLGLRGALAPRPLAEIAQPFAAAGYRVETSPCWTGTPLPNVLMVAERP</sequence>
<dbReference type="Proteomes" id="UP000562254">
    <property type="component" value="Unassembled WGS sequence"/>
</dbReference>
<dbReference type="EMBL" id="JACIJE010000003">
    <property type="protein sequence ID" value="MBB5689513.1"/>
    <property type="molecule type" value="Genomic_DNA"/>
</dbReference>
<name>A0A840Y5Z4_9PROT</name>